<dbReference type="AlphaFoldDB" id="A0A0L0FQ49"/>
<name>A0A0L0FQ49_9EUKA</name>
<evidence type="ECO:0000313" key="2">
    <source>
        <dbReference type="EMBL" id="KNC78922.1"/>
    </source>
</evidence>
<evidence type="ECO:0000256" key="1">
    <source>
        <dbReference type="SAM" id="MobiDB-lite"/>
    </source>
</evidence>
<reference evidence="2 3" key="1">
    <citation type="submission" date="2011-02" db="EMBL/GenBank/DDBJ databases">
        <title>The Genome Sequence of Sphaeroforma arctica JP610.</title>
        <authorList>
            <consortium name="The Broad Institute Genome Sequencing Platform"/>
            <person name="Russ C."/>
            <person name="Cuomo C."/>
            <person name="Young S.K."/>
            <person name="Zeng Q."/>
            <person name="Gargeya S."/>
            <person name="Alvarado L."/>
            <person name="Berlin A."/>
            <person name="Chapman S.B."/>
            <person name="Chen Z."/>
            <person name="Freedman E."/>
            <person name="Gellesch M."/>
            <person name="Goldberg J."/>
            <person name="Griggs A."/>
            <person name="Gujja S."/>
            <person name="Heilman E."/>
            <person name="Heiman D."/>
            <person name="Howarth C."/>
            <person name="Mehta T."/>
            <person name="Neiman D."/>
            <person name="Pearson M."/>
            <person name="Roberts A."/>
            <person name="Saif S."/>
            <person name="Shea T."/>
            <person name="Shenoy N."/>
            <person name="Sisk P."/>
            <person name="Stolte C."/>
            <person name="Sykes S."/>
            <person name="White J."/>
            <person name="Yandava C."/>
            <person name="Burger G."/>
            <person name="Gray M.W."/>
            <person name="Holland P.W.H."/>
            <person name="King N."/>
            <person name="Lang F.B.F."/>
            <person name="Roger A.J."/>
            <person name="Ruiz-Trillo I."/>
            <person name="Haas B."/>
            <person name="Nusbaum C."/>
            <person name="Birren B."/>
        </authorList>
    </citation>
    <scope>NUCLEOTIDE SEQUENCE [LARGE SCALE GENOMIC DNA]</scope>
    <source>
        <strain evidence="2 3">JP610</strain>
    </source>
</reference>
<dbReference type="GeneID" id="25909171"/>
<proteinExistence type="predicted"/>
<keyword evidence="3" id="KW-1185">Reference proteome</keyword>
<dbReference type="EMBL" id="KQ242396">
    <property type="protein sequence ID" value="KNC78922.1"/>
    <property type="molecule type" value="Genomic_DNA"/>
</dbReference>
<protein>
    <submittedName>
        <fullName evidence="2">Uncharacterized protein</fullName>
    </submittedName>
</protein>
<dbReference type="RefSeq" id="XP_014152824.1">
    <property type="nucleotide sequence ID" value="XM_014297349.1"/>
</dbReference>
<feature type="region of interest" description="Disordered" evidence="1">
    <location>
        <begin position="1"/>
        <end position="89"/>
    </location>
</feature>
<gene>
    <name evidence="2" type="ORF">SARC_08667</name>
</gene>
<accession>A0A0L0FQ49</accession>
<evidence type="ECO:0000313" key="3">
    <source>
        <dbReference type="Proteomes" id="UP000054560"/>
    </source>
</evidence>
<dbReference type="Proteomes" id="UP000054560">
    <property type="component" value="Unassembled WGS sequence"/>
</dbReference>
<organism evidence="2 3">
    <name type="scientific">Sphaeroforma arctica JP610</name>
    <dbReference type="NCBI Taxonomy" id="667725"/>
    <lineage>
        <taxon>Eukaryota</taxon>
        <taxon>Ichthyosporea</taxon>
        <taxon>Ichthyophonida</taxon>
        <taxon>Sphaeroforma</taxon>
    </lineage>
</organism>
<sequence>MRLNDDRLTVHTPQSTFETPDSRVPNAPGAQPPEPQGPSLQRVAQTPESGPASREWSSPHEAPSGQEATSLRPHRHTESGEWYRPTGAP</sequence>